<accession>A0A1H7VQB8</accession>
<protein>
    <submittedName>
        <fullName evidence="1">Spo0E like sporulation regulatory protein</fullName>
    </submittedName>
</protein>
<dbReference type="OrthoDB" id="2973893at2"/>
<sequence length="57" mass="6520">MVNNHVNLERSIEVKRLEMTHTASITGISSHETLKISQDLDKLITLAMKNNLEQYPI</sequence>
<dbReference type="SUPFAM" id="SSF140500">
    <property type="entry name" value="BAS1536-like"/>
    <property type="match status" value="1"/>
</dbReference>
<reference evidence="2" key="1">
    <citation type="submission" date="2016-10" db="EMBL/GenBank/DDBJ databases">
        <authorList>
            <person name="Varghese N."/>
            <person name="Submissions S."/>
        </authorList>
    </citation>
    <scope>NUCLEOTIDE SEQUENCE [LARGE SCALE GENOMIC DNA]</scope>
    <source>
        <strain evidence="2">B48,IBRC-M 10115,DSM 25386,CECT 8001</strain>
    </source>
</reference>
<dbReference type="Proteomes" id="UP000198553">
    <property type="component" value="Unassembled WGS sequence"/>
</dbReference>
<dbReference type="InterPro" id="IPR037208">
    <property type="entry name" value="Spo0E-like_sf"/>
</dbReference>
<dbReference type="GO" id="GO:0046983">
    <property type="term" value="F:protein dimerization activity"/>
    <property type="evidence" value="ECO:0007669"/>
    <property type="project" value="InterPro"/>
</dbReference>
<dbReference type="Gene3D" id="4.10.280.10">
    <property type="entry name" value="Helix-loop-helix DNA-binding domain"/>
    <property type="match status" value="1"/>
</dbReference>
<dbReference type="RefSeq" id="WP_090740020.1">
    <property type="nucleotide sequence ID" value="NZ_FOBW01000001.1"/>
</dbReference>
<dbReference type="GO" id="GO:0043937">
    <property type="term" value="P:regulation of sporulation"/>
    <property type="evidence" value="ECO:0007669"/>
    <property type="project" value="InterPro"/>
</dbReference>
<evidence type="ECO:0000313" key="1">
    <source>
        <dbReference type="EMBL" id="SEM11370.1"/>
    </source>
</evidence>
<gene>
    <name evidence="1" type="ORF">SAMN05192533_10158</name>
</gene>
<dbReference type="AlphaFoldDB" id="A0A1H7VQB8"/>
<dbReference type="Pfam" id="PF09388">
    <property type="entry name" value="SpoOE-like"/>
    <property type="match status" value="1"/>
</dbReference>
<evidence type="ECO:0000313" key="2">
    <source>
        <dbReference type="Proteomes" id="UP000198553"/>
    </source>
</evidence>
<dbReference type="InterPro" id="IPR036638">
    <property type="entry name" value="HLH_DNA-bd_sf"/>
</dbReference>
<organism evidence="1 2">
    <name type="scientific">Mesobacillus persicus</name>
    <dbReference type="NCBI Taxonomy" id="930146"/>
    <lineage>
        <taxon>Bacteria</taxon>
        <taxon>Bacillati</taxon>
        <taxon>Bacillota</taxon>
        <taxon>Bacilli</taxon>
        <taxon>Bacillales</taxon>
        <taxon>Bacillaceae</taxon>
        <taxon>Mesobacillus</taxon>
    </lineage>
</organism>
<name>A0A1H7VQB8_9BACI</name>
<dbReference type="EMBL" id="FOBW01000001">
    <property type="protein sequence ID" value="SEM11370.1"/>
    <property type="molecule type" value="Genomic_DNA"/>
</dbReference>
<proteinExistence type="predicted"/>
<dbReference type="InterPro" id="IPR018540">
    <property type="entry name" value="Spo0E-like"/>
</dbReference>
<keyword evidence="2" id="KW-1185">Reference proteome</keyword>